<dbReference type="AlphaFoldDB" id="A0A1L9PUF4"/>
<evidence type="ECO:0000259" key="2">
    <source>
        <dbReference type="Pfam" id="PF24864"/>
    </source>
</evidence>
<feature type="domain" description="DUF7730" evidence="2">
    <location>
        <begin position="62"/>
        <end position="280"/>
    </location>
</feature>
<dbReference type="InterPro" id="IPR056632">
    <property type="entry name" value="DUF7730"/>
</dbReference>
<dbReference type="EMBL" id="KV878132">
    <property type="protein sequence ID" value="OJJ05046.1"/>
    <property type="molecule type" value="Genomic_DNA"/>
</dbReference>
<dbReference type="Pfam" id="PF24864">
    <property type="entry name" value="DUF7730"/>
    <property type="match status" value="1"/>
</dbReference>
<organism evidence="3 4">
    <name type="scientific">Aspergillus versicolor CBS 583.65</name>
    <dbReference type="NCBI Taxonomy" id="1036611"/>
    <lineage>
        <taxon>Eukaryota</taxon>
        <taxon>Fungi</taxon>
        <taxon>Dikarya</taxon>
        <taxon>Ascomycota</taxon>
        <taxon>Pezizomycotina</taxon>
        <taxon>Eurotiomycetes</taxon>
        <taxon>Eurotiomycetidae</taxon>
        <taxon>Eurotiales</taxon>
        <taxon>Aspergillaceae</taxon>
        <taxon>Aspergillus</taxon>
        <taxon>Aspergillus subgen. Nidulantes</taxon>
    </lineage>
</organism>
<gene>
    <name evidence="3" type="ORF">ASPVEDRAFT_44594</name>
</gene>
<dbReference type="PANTHER" id="PTHR38790">
    <property type="entry name" value="2EXR DOMAIN-CONTAINING PROTEIN-RELATED"/>
    <property type="match status" value="1"/>
</dbReference>
<dbReference type="VEuPathDB" id="FungiDB:ASPVEDRAFT_44594"/>
<dbReference type="STRING" id="1036611.A0A1L9PUF4"/>
<feature type="compositionally biased region" description="Basic and acidic residues" evidence="1">
    <location>
        <begin position="10"/>
        <end position="24"/>
    </location>
</feature>
<evidence type="ECO:0000256" key="1">
    <source>
        <dbReference type="SAM" id="MobiDB-lite"/>
    </source>
</evidence>
<reference evidence="4" key="1">
    <citation type="journal article" date="2017" name="Genome Biol.">
        <title>Comparative genomics reveals high biological diversity and specific adaptations in the industrially and medically important fungal genus Aspergillus.</title>
        <authorList>
            <person name="de Vries R.P."/>
            <person name="Riley R."/>
            <person name="Wiebenga A."/>
            <person name="Aguilar-Osorio G."/>
            <person name="Amillis S."/>
            <person name="Uchima C.A."/>
            <person name="Anderluh G."/>
            <person name="Asadollahi M."/>
            <person name="Askin M."/>
            <person name="Barry K."/>
            <person name="Battaglia E."/>
            <person name="Bayram O."/>
            <person name="Benocci T."/>
            <person name="Braus-Stromeyer S.A."/>
            <person name="Caldana C."/>
            <person name="Canovas D."/>
            <person name="Cerqueira G.C."/>
            <person name="Chen F."/>
            <person name="Chen W."/>
            <person name="Choi C."/>
            <person name="Clum A."/>
            <person name="Dos Santos R.A."/>
            <person name="Damasio A.R."/>
            <person name="Diallinas G."/>
            <person name="Emri T."/>
            <person name="Fekete E."/>
            <person name="Flipphi M."/>
            <person name="Freyberg S."/>
            <person name="Gallo A."/>
            <person name="Gournas C."/>
            <person name="Habgood R."/>
            <person name="Hainaut M."/>
            <person name="Harispe M.L."/>
            <person name="Henrissat B."/>
            <person name="Hilden K.S."/>
            <person name="Hope R."/>
            <person name="Hossain A."/>
            <person name="Karabika E."/>
            <person name="Karaffa L."/>
            <person name="Karanyi Z."/>
            <person name="Krasevec N."/>
            <person name="Kuo A."/>
            <person name="Kusch H."/>
            <person name="LaButti K."/>
            <person name="Lagendijk E.L."/>
            <person name="Lapidus A."/>
            <person name="Levasseur A."/>
            <person name="Lindquist E."/>
            <person name="Lipzen A."/>
            <person name="Logrieco A.F."/>
            <person name="MacCabe A."/>
            <person name="Maekelae M.R."/>
            <person name="Malavazi I."/>
            <person name="Melin P."/>
            <person name="Meyer V."/>
            <person name="Mielnichuk N."/>
            <person name="Miskei M."/>
            <person name="Molnar A.P."/>
            <person name="Mule G."/>
            <person name="Ngan C.Y."/>
            <person name="Orejas M."/>
            <person name="Orosz E."/>
            <person name="Ouedraogo J.P."/>
            <person name="Overkamp K.M."/>
            <person name="Park H.-S."/>
            <person name="Perrone G."/>
            <person name="Piumi F."/>
            <person name="Punt P.J."/>
            <person name="Ram A.F."/>
            <person name="Ramon A."/>
            <person name="Rauscher S."/>
            <person name="Record E."/>
            <person name="Riano-Pachon D.M."/>
            <person name="Robert V."/>
            <person name="Roehrig J."/>
            <person name="Ruller R."/>
            <person name="Salamov A."/>
            <person name="Salih N.S."/>
            <person name="Samson R.A."/>
            <person name="Sandor E."/>
            <person name="Sanguinetti M."/>
            <person name="Schuetze T."/>
            <person name="Sepcic K."/>
            <person name="Shelest E."/>
            <person name="Sherlock G."/>
            <person name="Sophianopoulou V."/>
            <person name="Squina F.M."/>
            <person name="Sun H."/>
            <person name="Susca A."/>
            <person name="Todd R.B."/>
            <person name="Tsang A."/>
            <person name="Unkles S.E."/>
            <person name="van de Wiele N."/>
            <person name="van Rossen-Uffink D."/>
            <person name="Oliveira J.V."/>
            <person name="Vesth T.C."/>
            <person name="Visser J."/>
            <person name="Yu J.-H."/>
            <person name="Zhou M."/>
            <person name="Andersen M.R."/>
            <person name="Archer D.B."/>
            <person name="Baker S.E."/>
            <person name="Benoit I."/>
            <person name="Brakhage A.A."/>
            <person name="Braus G.H."/>
            <person name="Fischer R."/>
            <person name="Frisvad J.C."/>
            <person name="Goldman G.H."/>
            <person name="Houbraken J."/>
            <person name="Oakley B."/>
            <person name="Pocsi I."/>
            <person name="Scazzocchio C."/>
            <person name="Seiboth B."/>
            <person name="vanKuyk P.A."/>
            <person name="Wortman J."/>
            <person name="Dyer P.S."/>
            <person name="Grigoriev I.V."/>
        </authorList>
    </citation>
    <scope>NUCLEOTIDE SEQUENCE [LARGE SCALE GENOMIC DNA]</scope>
    <source>
        <strain evidence="4">CBS 583.65</strain>
    </source>
</reference>
<accession>A0A1L9PUF4</accession>
<evidence type="ECO:0000313" key="3">
    <source>
        <dbReference type="EMBL" id="OJJ05046.1"/>
    </source>
</evidence>
<evidence type="ECO:0000313" key="4">
    <source>
        <dbReference type="Proteomes" id="UP000184073"/>
    </source>
</evidence>
<name>A0A1L9PUF4_ASPVE</name>
<proteinExistence type="predicted"/>
<protein>
    <recommendedName>
        <fullName evidence="2">DUF7730 domain-containing protein</fullName>
    </recommendedName>
</protein>
<dbReference type="GeneID" id="63728598"/>
<keyword evidence="4" id="KW-1185">Reference proteome</keyword>
<dbReference type="Proteomes" id="UP000184073">
    <property type="component" value="Unassembled WGS sequence"/>
</dbReference>
<dbReference type="RefSeq" id="XP_040670808.1">
    <property type="nucleotide sequence ID" value="XM_040813087.1"/>
</dbReference>
<dbReference type="OrthoDB" id="4757095at2759"/>
<feature type="region of interest" description="Disordered" evidence="1">
    <location>
        <begin position="1"/>
        <end position="53"/>
    </location>
</feature>
<sequence>MLFRRRRRCGNAEDIKKTQKDRKTNTPRKLPGVRPRALSNPRSGEPIHPWNPFSKSIQQTFDQSQSPLFQLPGEIRLQIWVEFLGGRLLHIARAPKKLLAVECVEEWDPELDTGWHWCWGSTHDPLTLGKTPGFYCGPKSPHSAKPANLLPLLQACRMIYREAIPVLYQSNIFDMNHVDTPLYLRRSVLPKHLNQIRDLHFTWDFKDNIEWADDAPYDLGTWRESCNAIAGLAGLQKLTMHLTGETDHIPGMSGKDYWAPWLDELARIKPAMEFRVFLRWPEKDCMEVEKECRYPFKILPTVKKVLPLVQFDTGGI</sequence>